<comment type="caution">
    <text evidence="1">The sequence shown here is derived from an EMBL/GenBank/DDBJ whole genome shotgun (WGS) entry which is preliminary data.</text>
</comment>
<sequence length="192" mass="21654">MITATMETTEFKATMLALKHHFQSGQTTRYPLNTLVSFKSASTELPEEAKKYTKEYENTLKSFTNGEKTALDQNTNGYVKDKDFEKFKQRMNEQRNKAKQNANQAIDKYIDKMIDVGERHPEAQNAIVAASDSILSFFSGLINGLVNFVTTLISNIVQWLETAFGHVKNWVEGAINSIENFFSGILVRVAVA</sequence>
<reference evidence="1 2" key="1">
    <citation type="submission" date="2007-01" db="EMBL/GenBank/DDBJ databases">
        <authorList>
            <person name="Haygood M."/>
            <person name="Podell S."/>
            <person name="Anderson C."/>
            <person name="Hopkinson B."/>
            <person name="Roe K."/>
            <person name="Barbeau K."/>
            <person name="Gaasterland T."/>
            <person name="Ferriera S."/>
            <person name="Johnson J."/>
            <person name="Kravitz S."/>
            <person name="Beeson K."/>
            <person name="Sutton G."/>
            <person name="Rogers Y.-H."/>
            <person name="Friedman R."/>
            <person name="Frazier M."/>
            <person name="Venter J.C."/>
        </authorList>
    </citation>
    <scope>NUCLEOTIDE SEQUENCE [LARGE SCALE GENOMIC DNA]</scope>
    <source>
        <strain evidence="1 2">ATCC 23134</strain>
    </source>
</reference>
<proteinExistence type="predicted"/>
<accession>A1ZWW4</accession>
<dbReference type="Proteomes" id="UP000004095">
    <property type="component" value="Unassembled WGS sequence"/>
</dbReference>
<protein>
    <submittedName>
        <fullName evidence="1">Uncharacterized protein</fullName>
    </submittedName>
</protein>
<dbReference type="eggNOG" id="ENOG5033FVP">
    <property type="taxonomic scope" value="Bacteria"/>
</dbReference>
<name>A1ZWW4_MICM2</name>
<evidence type="ECO:0000313" key="2">
    <source>
        <dbReference type="Proteomes" id="UP000004095"/>
    </source>
</evidence>
<organism evidence="1 2">
    <name type="scientific">Microscilla marina ATCC 23134</name>
    <dbReference type="NCBI Taxonomy" id="313606"/>
    <lineage>
        <taxon>Bacteria</taxon>
        <taxon>Pseudomonadati</taxon>
        <taxon>Bacteroidota</taxon>
        <taxon>Cytophagia</taxon>
        <taxon>Cytophagales</taxon>
        <taxon>Microscillaceae</taxon>
        <taxon>Microscilla</taxon>
    </lineage>
</organism>
<keyword evidence="2" id="KW-1185">Reference proteome</keyword>
<dbReference type="AlphaFoldDB" id="A1ZWW4"/>
<evidence type="ECO:0000313" key="1">
    <source>
        <dbReference type="EMBL" id="EAY25141.1"/>
    </source>
</evidence>
<dbReference type="RefSeq" id="WP_002703439.1">
    <property type="nucleotide sequence ID" value="NZ_AAWS01000054.1"/>
</dbReference>
<gene>
    <name evidence="1" type="ORF">M23134_05911</name>
</gene>
<dbReference type="EMBL" id="AAWS01000054">
    <property type="protein sequence ID" value="EAY25141.1"/>
    <property type="molecule type" value="Genomic_DNA"/>
</dbReference>